<sequence>MLVKWCCRKNHKKLAQLKQQRALLKQGVHQSQNNLLMKTEQFAGSRTGLLICFGLGLFAGHKPLKTASSSLLHLALPFIQQQIISKIKHD</sequence>
<protein>
    <recommendedName>
        <fullName evidence="3">YqjK-like protein</fullName>
    </recommendedName>
</protein>
<evidence type="ECO:0000313" key="1">
    <source>
        <dbReference type="EMBL" id="WAJ69835.1"/>
    </source>
</evidence>
<dbReference type="RefSeq" id="WP_268074129.1">
    <property type="nucleotide sequence ID" value="NZ_CP109965.1"/>
</dbReference>
<evidence type="ECO:0000313" key="2">
    <source>
        <dbReference type="Proteomes" id="UP001163726"/>
    </source>
</evidence>
<dbReference type="Proteomes" id="UP001163726">
    <property type="component" value="Chromosome"/>
</dbReference>
<dbReference type="EMBL" id="CP109965">
    <property type="protein sequence ID" value="WAJ69835.1"/>
    <property type="molecule type" value="Genomic_DNA"/>
</dbReference>
<reference evidence="1" key="1">
    <citation type="submission" date="2022-10" db="EMBL/GenBank/DDBJ databases">
        <title>Catenovulum adriacola sp. nov. isolated in the Harbour of Susak.</title>
        <authorList>
            <person name="Schoch T."/>
            <person name="Reich S.J."/>
            <person name="Stoeferle S."/>
            <person name="Flaiz M."/>
            <person name="Kazda M."/>
            <person name="Riedel C.U."/>
            <person name="Duerre P."/>
        </authorList>
    </citation>
    <scope>NUCLEOTIDE SEQUENCE</scope>
    <source>
        <strain evidence="1">TS8</strain>
    </source>
</reference>
<evidence type="ECO:0008006" key="3">
    <source>
        <dbReference type="Google" id="ProtNLM"/>
    </source>
</evidence>
<gene>
    <name evidence="1" type="ORF">OLW01_11840</name>
</gene>
<proteinExistence type="predicted"/>
<name>A0ABY7AN02_9ALTE</name>
<organism evidence="1 2">
    <name type="scientific">Catenovulum adriaticum</name>
    <dbReference type="NCBI Taxonomy" id="2984846"/>
    <lineage>
        <taxon>Bacteria</taxon>
        <taxon>Pseudomonadati</taxon>
        <taxon>Pseudomonadota</taxon>
        <taxon>Gammaproteobacteria</taxon>
        <taxon>Alteromonadales</taxon>
        <taxon>Alteromonadaceae</taxon>
        <taxon>Catenovulum</taxon>
    </lineage>
</organism>
<keyword evidence="2" id="KW-1185">Reference proteome</keyword>
<accession>A0ABY7AN02</accession>